<dbReference type="GO" id="GO:0000166">
    <property type="term" value="F:nucleotide binding"/>
    <property type="evidence" value="ECO:0007669"/>
    <property type="project" value="UniProtKB-KW"/>
</dbReference>
<reference evidence="7 8" key="1">
    <citation type="submission" date="2018-03" db="EMBL/GenBank/DDBJ databases">
        <title>The ancient ancestry and fast evolution of plastids.</title>
        <authorList>
            <person name="Moore K.R."/>
            <person name="Magnabosco C."/>
            <person name="Momper L."/>
            <person name="Gold D.A."/>
            <person name="Bosak T."/>
            <person name="Fournier G.P."/>
        </authorList>
    </citation>
    <scope>NUCLEOTIDE SEQUENCE [LARGE SCALE GENOMIC DNA]</scope>
    <source>
        <strain evidence="7 8">CCALA 016</strain>
    </source>
</reference>
<organism evidence="7 8">
    <name type="scientific">Aphanothece hegewaldii CCALA 016</name>
    <dbReference type="NCBI Taxonomy" id="2107694"/>
    <lineage>
        <taxon>Bacteria</taxon>
        <taxon>Bacillati</taxon>
        <taxon>Cyanobacteriota</taxon>
        <taxon>Cyanophyceae</taxon>
        <taxon>Oscillatoriophycideae</taxon>
        <taxon>Chroococcales</taxon>
        <taxon>Aphanothecaceae</taxon>
        <taxon>Aphanothece</taxon>
    </lineage>
</organism>
<keyword evidence="4" id="KW-0547">Nucleotide-binding</keyword>
<proteinExistence type="inferred from homology"/>
<evidence type="ECO:0000256" key="5">
    <source>
        <dbReference type="ARBA" id="ARBA00022801"/>
    </source>
</evidence>
<keyword evidence="5" id="KW-0378">Hydrolase</keyword>
<keyword evidence="3" id="KW-0540">Nuclease</keyword>
<reference evidence="7 8" key="2">
    <citation type="submission" date="2018-03" db="EMBL/GenBank/DDBJ databases">
        <authorList>
            <person name="Keele B.F."/>
        </authorList>
    </citation>
    <scope>NUCLEOTIDE SEQUENCE [LARGE SCALE GENOMIC DNA]</scope>
    <source>
        <strain evidence="7 8">CCALA 016</strain>
    </source>
</reference>
<evidence type="ECO:0000256" key="6">
    <source>
        <dbReference type="ARBA" id="ARBA00024207"/>
    </source>
</evidence>
<dbReference type="EMBL" id="PXOH01000050">
    <property type="protein sequence ID" value="PSF31074.1"/>
    <property type="molecule type" value="Genomic_DNA"/>
</dbReference>
<name>A0A2T1LR92_9CHRO</name>
<dbReference type="Pfam" id="PF01934">
    <property type="entry name" value="HepT-like"/>
    <property type="match status" value="1"/>
</dbReference>
<keyword evidence="2" id="KW-1277">Toxin-antitoxin system</keyword>
<sequence length="113" mass="13597">MKENRIYLIHIRDCIERIKQYTVEGKNIFYEDLKTQDAVIRNLEVMSESVRKLPSEWKEAHPEILWEKIVGFRNRLAHEYLSIDLDIVWDVVDNYLSQLETAIEQISQEFWNG</sequence>
<evidence type="ECO:0000256" key="4">
    <source>
        <dbReference type="ARBA" id="ARBA00022741"/>
    </source>
</evidence>
<comment type="caution">
    <text evidence="7">The sequence shown here is derived from an EMBL/GenBank/DDBJ whole genome shotgun (WGS) entry which is preliminary data.</text>
</comment>
<evidence type="ECO:0000256" key="2">
    <source>
        <dbReference type="ARBA" id="ARBA00022649"/>
    </source>
</evidence>
<protein>
    <submittedName>
        <fullName evidence="7">DUF86 domain-containing protein</fullName>
    </submittedName>
</protein>
<evidence type="ECO:0000256" key="1">
    <source>
        <dbReference type="ARBA" id="ARBA00022553"/>
    </source>
</evidence>
<dbReference type="GO" id="GO:0004540">
    <property type="term" value="F:RNA nuclease activity"/>
    <property type="evidence" value="ECO:0007669"/>
    <property type="project" value="InterPro"/>
</dbReference>
<dbReference type="PANTHER" id="PTHR34139:SF1">
    <property type="entry name" value="RNASE MJ1380-RELATED"/>
    <property type="match status" value="1"/>
</dbReference>
<keyword evidence="8" id="KW-1185">Reference proteome</keyword>
<dbReference type="GO" id="GO:0016787">
    <property type="term" value="F:hydrolase activity"/>
    <property type="evidence" value="ECO:0007669"/>
    <property type="project" value="UniProtKB-KW"/>
</dbReference>
<dbReference type="PANTHER" id="PTHR34139">
    <property type="entry name" value="UPF0331 PROTEIN MJ0127"/>
    <property type="match status" value="1"/>
</dbReference>
<dbReference type="Proteomes" id="UP000239001">
    <property type="component" value="Unassembled WGS sequence"/>
</dbReference>
<evidence type="ECO:0000313" key="8">
    <source>
        <dbReference type="Proteomes" id="UP000239001"/>
    </source>
</evidence>
<dbReference type="Gene3D" id="1.20.120.580">
    <property type="entry name" value="bsu32300-like"/>
    <property type="match status" value="1"/>
</dbReference>
<dbReference type="AlphaFoldDB" id="A0A2T1LR92"/>
<gene>
    <name evidence="7" type="ORF">C7H19_23400</name>
</gene>
<dbReference type="GO" id="GO:0110001">
    <property type="term" value="C:toxin-antitoxin complex"/>
    <property type="evidence" value="ECO:0007669"/>
    <property type="project" value="InterPro"/>
</dbReference>
<comment type="similarity">
    <text evidence="6">Belongs to the HepT RNase toxin family.</text>
</comment>
<dbReference type="OrthoDB" id="9810538at2"/>
<keyword evidence="1" id="KW-0597">Phosphoprotein</keyword>
<dbReference type="InterPro" id="IPR051813">
    <property type="entry name" value="HepT_RNase_toxin"/>
</dbReference>
<dbReference type="InterPro" id="IPR037038">
    <property type="entry name" value="HepT-like_sf"/>
</dbReference>
<dbReference type="InterPro" id="IPR008201">
    <property type="entry name" value="HepT-like"/>
</dbReference>
<evidence type="ECO:0000256" key="3">
    <source>
        <dbReference type="ARBA" id="ARBA00022722"/>
    </source>
</evidence>
<evidence type="ECO:0000313" key="7">
    <source>
        <dbReference type="EMBL" id="PSF31074.1"/>
    </source>
</evidence>
<accession>A0A2T1LR92</accession>
<dbReference type="RefSeq" id="WP_106459326.1">
    <property type="nucleotide sequence ID" value="NZ_PXOH01000050.1"/>
</dbReference>